<evidence type="ECO:0000313" key="2">
    <source>
        <dbReference type="EMBL" id="AIY43271.1"/>
    </source>
</evidence>
<proteinExistence type="predicted"/>
<dbReference type="STRING" id="279058.LT85_4113"/>
<organism evidence="2 3">
    <name type="scientific">Collimonas arenae</name>
    <dbReference type="NCBI Taxonomy" id="279058"/>
    <lineage>
        <taxon>Bacteria</taxon>
        <taxon>Pseudomonadati</taxon>
        <taxon>Pseudomonadota</taxon>
        <taxon>Betaproteobacteria</taxon>
        <taxon>Burkholderiales</taxon>
        <taxon>Oxalobacteraceae</taxon>
        <taxon>Collimonas</taxon>
    </lineage>
</organism>
<dbReference type="HOGENOM" id="CLU_2842212_0_0_4"/>
<dbReference type="EMBL" id="CP009962">
    <property type="protein sequence ID" value="AIY43271.1"/>
    <property type="molecule type" value="Genomic_DNA"/>
</dbReference>
<evidence type="ECO:0000313" key="3">
    <source>
        <dbReference type="Proteomes" id="UP000030302"/>
    </source>
</evidence>
<dbReference type="Proteomes" id="UP000030302">
    <property type="component" value="Chromosome"/>
</dbReference>
<keyword evidence="3" id="KW-1185">Reference proteome</keyword>
<evidence type="ECO:0000256" key="1">
    <source>
        <dbReference type="SAM" id="MobiDB-lite"/>
    </source>
</evidence>
<feature type="region of interest" description="Disordered" evidence="1">
    <location>
        <begin position="45"/>
        <end position="65"/>
    </location>
</feature>
<reference evidence="3" key="1">
    <citation type="journal article" date="2014" name="Soil Biol. Biochem.">
        <title>Structure and function of bacterial communities in ageing soils: Insights from the Mendocino ecological staircase.</title>
        <authorList>
            <person name="Uroz S."/>
            <person name="Tech J.J."/>
            <person name="Sawaya N.A."/>
            <person name="Frey-Klett P."/>
            <person name="Leveau J.H.J."/>
        </authorList>
    </citation>
    <scope>NUCLEOTIDE SEQUENCE [LARGE SCALE GENOMIC DNA]</scope>
    <source>
        <strain evidence="3">Cal35</strain>
    </source>
</reference>
<dbReference type="AlphaFoldDB" id="A0A0A1FFK6"/>
<protein>
    <submittedName>
        <fullName evidence="2">Uncharacterized protein</fullName>
    </submittedName>
</protein>
<accession>A0A0A1FFK6</accession>
<name>A0A0A1FFK6_9BURK</name>
<gene>
    <name evidence="2" type="ORF">LT85_4113</name>
</gene>
<sequence length="65" mass="6819">MFVKTVVPAAAPVEATTSEVATCAWVEPSAATRFIMTAGQLAEAAVHPTAQEESVEESTPEEKLT</sequence>
<dbReference type="KEGG" id="care:LT85_4113"/>